<dbReference type="Pfam" id="PF00069">
    <property type="entry name" value="Pkinase"/>
    <property type="match status" value="1"/>
</dbReference>
<keyword evidence="4" id="KW-1185">Reference proteome</keyword>
<reference evidence="3 4" key="1">
    <citation type="submission" date="2017-06" db="EMBL/GenBank/DDBJ databases">
        <title>Genome sequencing of cyanobaciteial culture collection at National Institute for Environmental Studies (NIES).</title>
        <authorList>
            <person name="Hirose Y."/>
            <person name="Shimura Y."/>
            <person name="Fujisawa T."/>
            <person name="Nakamura Y."/>
            <person name="Kawachi M."/>
        </authorList>
    </citation>
    <scope>NUCLEOTIDE SEQUENCE [LARGE SCALE GENOMIC DNA]</scope>
    <source>
        <strain evidence="3 4">NIES-806</strain>
    </source>
</reference>
<keyword evidence="3" id="KW-0723">Serine/threonine-protein kinase</keyword>
<dbReference type="SMART" id="SM00220">
    <property type="entry name" value="S_TKc"/>
    <property type="match status" value="1"/>
</dbReference>
<dbReference type="GO" id="GO:0004674">
    <property type="term" value="F:protein serine/threonine kinase activity"/>
    <property type="evidence" value="ECO:0007669"/>
    <property type="project" value="UniProtKB-KW"/>
</dbReference>
<feature type="binding site" evidence="1">
    <location>
        <position position="42"/>
    </location>
    <ligand>
        <name>ATP</name>
        <dbReference type="ChEBI" id="CHEBI:30616"/>
    </ligand>
</feature>
<dbReference type="PANTHER" id="PTHR24361:SF613">
    <property type="entry name" value="NUCLEAR RECEPTOR-BINDING PROTEIN-RELATED"/>
    <property type="match status" value="1"/>
</dbReference>
<dbReference type="InterPro" id="IPR053235">
    <property type="entry name" value="Ser_Thr_kinase"/>
</dbReference>
<dbReference type="PROSITE" id="PS50011">
    <property type="entry name" value="PROTEIN_KINASE_DOM"/>
    <property type="match status" value="1"/>
</dbReference>
<dbReference type="SUPFAM" id="SSF56112">
    <property type="entry name" value="Protein kinase-like (PK-like)"/>
    <property type="match status" value="1"/>
</dbReference>
<dbReference type="Gene3D" id="1.10.510.10">
    <property type="entry name" value="Transferase(Phosphotransferase) domain 1"/>
    <property type="match status" value="1"/>
</dbReference>
<keyword evidence="3" id="KW-0808">Transferase</keyword>
<organism evidence="3 4">
    <name type="scientific">Dolichospermum compactum NIES-806</name>
    <dbReference type="NCBI Taxonomy" id="1973481"/>
    <lineage>
        <taxon>Bacteria</taxon>
        <taxon>Bacillati</taxon>
        <taxon>Cyanobacteriota</taxon>
        <taxon>Cyanophyceae</taxon>
        <taxon>Nostocales</taxon>
        <taxon>Aphanizomenonaceae</taxon>
        <taxon>Dolichospermum</taxon>
        <taxon>Dolichospermum compactum</taxon>
    </lineage>
</organism>
<keyword evidence="3" id="KW-0418">Kinase</keyword>
<dbReference type="AlphaFoldDB" id="A0A1Z4V9U5"/>
<accession>A0A1Z4V9U5</accession>
<name>A0A1Z4V9U5_9CYAN</name>
<dbReference type="EMBL" id="AP018316">
    <property type="protein sequence ID" value="BAZ88218.1"/>
    <property type="molecule type" value="Genomic_DNA"/>
</dbReference>
<feature type="domain" description="Protein kinase" evidence="2">
    <location>
        <begin position="13"/>
        <end position="150"/>
    </location>
</feature>
<dbReference type="GO" id="GO:0005737">
    <property type="term" value="C:cytoplasm"/>
    <property type="evidence" value="ECO:0007669"/>
    <property type="project" value="TreeGrafter"/>
</dbReference>
<evidence type="ECO:0000313" key="3">
    <source>
        <dbReference type="EMBL" id="BAZ88218.1"/>
    </source>
</evidence>
<dbReference type="InterPro" id="IPR017441">
    <property type="entry name" value="Protein_kinase_ATP_BS"/>
</dbReference>
<dbReference type="GO" id="GO:0005524">
    <property type="term" value="F:ATP binding"/>
    <property type="evidence" value="ECO:0007669"/>
    <property type="project" value="UniProtKB-UniRule"/>
</dbReference>
<dbReference type="PROSITE" id="PS00107">
    <property type="entry name" value="PROTEIN_KINASE_ATP"/>
    <property type="match status" value="1"/>
</dbReference>
<dbReference type="InterPro" id="IPR011009">
    <property type="entry name" value="Kinase-like_dom_sf"/>
</dbReference>
<dbReference type="PANTHER" id="PTHR24361">
    <property type="entry name" value="MITOGEN-ACTIVATED KINASE KINASE KINASE"/>
    <property type="match status" value="1"/>
</dbReference>
<dbReference type="KEGG" id="dcm:NIES806_44540"/>
<dbReference type="Proteomes" id="UP000218702">
    <property type="component" value="Chromosome"/>
</dbReference>
<keyword evidence="1" id="KW-0067">ATP-binding</keyword>
<evidence type="ECO:0000256" key="1">
    <source>
        <dbReference type="PROSITE-ProRule" id="PRU10141"/>
    </source>
</evidence>
<protein>
    <submittedName>
        <fullName evidence="3">Serine/threonine protein kinase</fullName>
    </submittedName>
</protein>
<keyword evidence="1" id="KW-0547">Nucleotide-binding</keyword>
<proteinExistence type="predicted"/>
<gene>
    <name evidence="3" type="ORF">NIES806_44540</name>
</gene>
<evidence type="ECO:0000313" key="4">
    <source>
        <dbReference type="Proteomes" id="UP000218702"/>
    </source>
</evidence>
<sequence>MSNVIGEIIGGKYDIQTKLGQGGSGVVYLAKKLDTNERYAIKTLSTDEDNAIKLLERETETLKRFNHPNIVKFIEQGYETRHKLVYLVLEYLDGQDIKTYFDSGIDLKTKFNLFKQITERCLLNIFSKVWMKLILKLKLFGKKKLQIAYR</sequence>
<dbReference type="InterPro" id="IPR000719">
    <property type="entry name" value="Prot_kinase_dom"/>
</dbReference>
<evidence type="ECO:0000259" key="2">
    <source>
        <dbReference type="PROSITE" id="PS50011"/>
    </source>
</evidence>
<dbReference type="RefSeq" id="WP_231939913.1">
    <property type="nucleotide sequence ID" value="NZ_AP018316.1"/>
</dbReference>